<evidence type="ECO:0000313" key="3">
    <source>
        <dbReference type="Proteomes" id="UP000248326"/>
    </source>
</evidence>
<evidence type="ECO:0000259" key="1">
    <source>
        <dbReference type="Pfam" id="PF12728"/>
    </source>
</evidence>
<dbReference type="InterPro" id="IPR041657">
    <property type="entry name" value="HTH_17"/>
</dbReference>
<proteinExistence type="predicted"/>
<keyword evidence="3" id="KW-1185">Reference proteome</keyword>
<name>A0A318SN44_9DEIO</name>
<dbReference type="Proteomes" id="UP000248326">
    <property type="component" value="Unassembled WGS sequence"/>
</dbReference>
<dbReference type="InterPro" id="IPR009061">
    <property type="entry name" value="DNA-bd_dom_put_sf"/>
</dbReference>
<gene>
    <name evidence="2" type="ORF">DES52_10641</name>
</gene>
<evidence type="ECO:0000313" key="2">
    <source>
        <dbReference type="EMBL" id="PYE54079.1"/>
    </source>
</evidence>
<dbReference type="SUPFAM" id="SSF46955">
    <property type="entry name" value="Putative DNA-binding domain"/>
    <property type="match status" value="1"/>
</dbReference>
<dbReference type="RefSeq" id="WP_110886476.1">
    <property type="nucleotide sequence ID" value="NZ_QJSX01000006.1"/>
</dbReference>
<protein>
    <submittedName>
        <fullName evidence="2">Excisionase family DNA binding protein</fullName>
    </submittedName>
</protein>
<sequence length="65" mass="7829">MYHTVKDLAERLKCSEKVVYGMIRRGELFAFKIGQKEYRISDEAINAWAAEQRRRHDERRGERDD</sequence>
<organism evidence="2 3">
    <name type="scientific">Deinococcus yavapaiensis KR-236</name>
    <dbReference type="NCBI Taxonomy" id="694435"/>
    <lineage>
        <taxon>Bacteria</taxon>
        <taxon>Thermotogati</taxon>
        <taxon>Deinococcota</taxon>
        <taxon>Deinococci</taxon>
        <taxon>Deinococcales</taxon>
        <taxon>Deinococcaceae</taxon>
        <taxon>Deinococcus</taxon>
    </lineage>
</organism>
<dbReference type="GO" id="GO:0003677">
    <property type="term" value="F:DNA binding"/>
    <property type="evidence" value="ECO:0007669"/>
    <property type="project" value="InterPro"/>
</dbReference>
<dbReference type="InterPro" id="IPR010093">
    <property type="entry name" value="SinI_DNA-bd"/>
</dbReference>
<dbReference type="Pfam" id="PF12728">
    <property type="entry name" value="HTH_17"/>
    <property type="match status" value="1"/>
</dbReference>
<accession>A0A318SN44</accession>
<dbReference type="EMBL" id="QJSX01000006">
    <property type="protein sequence ID" value="PYE54079.1"/>
    <property type="molecule type" value="Genomic_DNA"/>
</dbReference>
<comment type="caution">
    <text evidence="2">The sequence shown here is derived from an EMBL/GenBank/DDBJ whole genome shotgun (WGS) entry which is preliminary data.</text>
</comment>
<feature type="domain" description="Helix-turn-helix" evidence="1">
    <location>
        <begin position="4"/>
        <end position="53"/>
    </location>
</feature>
<dbReference type="AlphaFoldDB" id="A0A318SN44"/>
<dbReference type="NCBIfam" id="TIGR01764">
    <property type="entry name" value="excise"/>
    <property type="match status" value="1"/>
</dbReference>
<dbReference type="OrthoDB" id="291037at2"/>
<reference evidence="2 3" key="1">
    <citation type="submission" date="2018-06" db="EMBL/GenBank/DDBJ databases">
        <title>Genomic Encyclopedia of Type Strains, Phase IV (KMG-IV): sequencing the most valuable type-strain genomes for metagenomic binning, comparative biology and taxonomic classification.</title>
        <authorList>
            <person name="Goeker M."/>
        </authorList>
    </citation>
    <scope>NUCLEOTIDE SEQUENCE [LARGE SCALE GENOMIC DNA]</scope>
    <source>
        <strain evidence="2 3">DSM 18048</strain>
    </source>
</reference>